<dbReference type="Pfam" id="PF01370">
    <property type="entry name" value="Epimerase"/>
    <property type="match status" value="1"/>
</dbReference>
<comment type="caution">
    <text evidence="4">The sequence shown here is derived from an EMBL/GenBank/DDBJ whole genome shotgun (WGS) entry which is preliminary data.</text>
</comment>
<feature type="domain" description="NAD-dependent epimerase/dehydratase" evidence="3">
    <location>
        <begin position="10"/>
        <end position="240"/>
    </location>
</feature>
<dbReference type="SUPFAM" id="SSF51735">
    <property type="entry name" value="NAD(P)-binding Rossmann-fold domains"/>
    <property type="match status" value="1"/>
</dbReference>
<dbReference type="Gene3D" id="3.40.50.720">
    <property type="entry name" value="NAD(P)-binding Rossmann-like Domain"/>
    <property type="match status" value="1"/>
</dbReference>
<dbReference type="EMBL" id="QUMQ01000001">
    <property type="protein sequence ID" value="REF94392.1"/>
    <property type="molecule type" value="Genomic_DNA"/>
</dbReference>
<dbReference type="PANTHER" id="PTHR10366:SF564">
    <property type="entry name" value="STEROL-4-ALPHA-CARBOXYLATE 3-DEHYDROGENASE, DECARBOXYLATING"/>
    <property type="match status" value="1"/>
</dbReference>
<dbReference type="Proteomes" id="UP000256913">
    <property type="component" value="Unassembled WGS sequence"/>
</dbReference>
<dbReference type="AlphaFoldDB" id="A0A3D9ZD67"/>
<gene>
    <name evidence="4" type="ORF">DFJ67_0311</name>
</gene>
<evidence type="ECO:0000256" key="2">
    <source>
        <dbReference type="ARBA" id="ARBA00023445"/>
    </source>
</evidence>
<accession>A0A3D9ZD67</accession>
<name>A0A3D9ZD67_9ACTN</name>
<keyword evidence="1" id="KW-0560">Oxidoreductase</keyword>
<dbReference type="PANTHER" id="PTHR10366">
    <property type="entry name" value="NAD DEPENDENT EPIMERASE/DEHYDRATASE"/>
    <property type="match status" value="1"/>
</dbReference>
<sequence>MEGLITMERVLVTGGTGFVAGWCVADLLGRGYEVRTTVRDPKNEPGVRAAAGDGPLEVVRADLTRDEGWDAAVDGCAYVLHVASPLSLDGRAGDEALIGPARDGALRVLGAATRAGVKRVVLTSSTAATTPRDPHGVSDETVWTDPADPNLNPYRRSKLLAERAAWDFMALDGRGTELTTVLPAAVFGPLRSPGNAGSVDVIARLLAGRPPVLPRFGFSIVDVRDLADLHIRAMTNPAAAGERFIGAGEFQWLAEMAATLRTHLGDRARKVPTRGVPDGLVRTLARVVPPLRTLTPLLGRDLTFSSAKAQRLLGFTPRPATTTIVDCAETLLAGCSTRRVAGSRGNRLR</sequence>
<dbReference type="InterPro" id="IPR050425">
    <property type="entry name" value="NAD(P)_dehydrat-like"/>
</dbReference>
<keyword evidence="5" id="KW-1185">Reference proteome</keyword>
<comment type="similarity">
    <text evidence="2">Belongs to the NAD(P)-dependent epimerase/dehydratase family. Dihydroflavonol-4-reductase subfamily.</text>
</comment>
<evidence type="ECO:0000313" key="4">
    <source>
        <dbReference type="EMBL" id="REF94392.1"/>
    </source>
</evidence>
<dbReference type="FunFam" id="3.40.50.720:FF:000336">
    <property type="entry name" value="Aldehyde reductase"/>
    <property type="match status" value="1"/>
</dbReference>
<dbReference type="InterPro" id="IPR001509">
    <property type="entry name" value="Epimerase_deHydtase"/>
</dbReference>
<dbReference type="RefSeq" id="WP_239097424.1">
    <property type="nucleotide sequence ID" value="NZ_BONB01000044.1"/>
</dbReference>
<protein>
    <submittedName>
        <fullName evidence="4">Nucleoside-diphosphate-sugar epimerase</fullName>
    </submittedName>
</protein>
<evidence type="ECO:0000313" key="5">
    <source>
        <dbReference type="Proteomes" id="UP000256913"/>
    </source>
</evidence>
<dbReference type="InterPro" id="IPR036291">
    <property type="entry name" value="NAD(P)-bd_dom_sf"/>
</dbReference>
<reference evidence="4 5" key="1">
    <citation type="submission" date="2018-08" db="EMBL/GenBank/DDBJ databases">
        <title>Sequencing the genomes of 1000 actinobacteria strains.</title>
        <authorList>
            <person name="Klenk H.-P."/>
        </authorList>
    </citation>
    <scope>NUCLEOTIDE SEQUENCE [LARGE SCALE GENOMIC DNA]</scope>
    <source>
        <strain evidence="4 5">DSM 44099</strain>
    </source>
</reference>
<evidence type="ECO:0000259" key="3">
    <source>
        <dbReference type="Pfam" id="PF01370"/>
    </source>
</evidence>
<organism evidence="4 5">
    <name type="scientific">Asanoa ferruginea</name>
    <dbReference type="NCBI Taxonomy" id="53367"/>
    <lineage>
        <taxon>Bacteria</taxon>
        <taxon>Bacillati</taxon>
        <taxon>Actinomycetota</taxon>
        <taxon>Actinomycetes</taxon>
        <taxon>Micromonosporales</taxon>
        <taxon>Micromonosporaceae</taxon>
        <taxon>Asanoa</taxon>
    </lineage>
</organism>
<proteinExistence type="inferred from homology"/>
<evidence type="ECO:0000256" key="1">
    <source>
        <dbReference type="ARBA" id="ARBA00023002"/>
    </source>
</evidence>
<dbReference type="GO" id="GO:0016616">
    <property type="term" value="F:oxidoreductase activity, acting on the CH-OH group of donors, NAD or NADP as acceptor"/>
    <property type="evidence" value="ECO:0007669"/>
    <property type="project" value="TreeGrafter"/>
</dbReference>